<dbReference type="RefSeq" id="WP_094785525.1">
    <property type="nucleotide sequence ID" value="NZ_BEDT01000016.1"/>
</dbReference>
<dbReference type="InterPro" id="IPR007712">
    <property type="entry name" value="RelE/ParE_toxin"/>
</dbReference>
<keyword evidence="3" id="KW-1185">Reference proteome</keyword>
<evidence type="ECO:0000313" key="3">
    <source>
        <dbReference type="Proteomes" id="UP000218689"/>
    </source>
</evidence>
<dbReference type="Gene3D" id="3.30.2310.20">
    <property type="entry name" value="RelE-like"/>
    <property type="match status" value="1"/>
</dbReference>
<dbReference type="InterPro" id="IPR035093">
    <property type="entry name" value="RelE/ParE_toxin_dom_sf"/>
</dbReference>
<protein>
    <recommendedName>
        <fullName evidence="4">Addiction module toxin RelE</fullName>
    </recommendedName>
</protein>
<dbReference type="OrthoDB" id="362857at2"/>
<dbReference type="AlphaFoldDB" id="A0A224XEJ7"/>
<organism evidence="2 3">
    <name type="scientific">Pseudolactococcus reticulitermitis</name>
    <dbReference type="NCBI Taxonomy" id="2025039"/>
    <lineage>
        <taxon>Bacteria</taxon>
        <taxon>Bacillati</taxon>
        <taxon>Bacillota</taxon>
        <taxon>Bacilli</taxon>
        <taxon>Lactobacillales</taxon>
        <taxon>Streptococcaceae</taxon>
        <taxon>Pseudolactococcus</taxon>
    </lineage>
</organism>
<accession>A0A224XEJ7</accession>
<evidence type="ECO:0008006" key="4">
    <source>
        <dbReference type="Google" id="ProtNLM"/>
    </source>
</evidence>
<evidence type="ECO:0000256" key="1">
    <source>
        <dbReference type="ARBA" id="ARBA00022649"/>
    </source>
</evidence>
<comment type="caution">
    <text evidence="2">The sequence shown here is derived from an EMBL/GenBank/DDBJ whole genome shotgun (WGS) entry which is preliminary data.</text>
</comment>
<sequence>MIEYQVKKSKAFDRDMERISVYLSKANYYDSTIKEIFETLYKDLTRLRTSPRIGARLSHKTTVDNDYRYLVSGQYLIFYKVFEKEKLVRVYHVYHGKENYLVKLKLL</sequence>
<evidence type="ECO:0000313" key="2">
    <source>
        <dbReference type="EMBL" id="GAX48514.1"/>
    </source>
</evidence>
<dbReference type="SUPFAM" id="SSF143011">
    <property type="entry name" value="RelE-like"/>
    <property type="match status" value="1"/>
</dbReference>
<keyword evidence="1" id="KW-1277">Toxin-antitoxin system</keyword>
<dbReference type="Proteomes" id="UP000218689">
    <property type="component" value="Unassembled WGS sequence"/>
</dbReference>
<dbReference type="Pfam" id="PF05016">
    <property type="entry name" value="ParE_toxin"/>
    <property type="match status" value="1"/>
</dbReference>
<name>A0A224XEJ7_9LACT</name>
<proteinExistence type="predicted"/>
<dbReference type="EMBL" id="BEDT01000016">
    <property type="protein sequence ID" value="GAX48514.1"/>
    <property type="molecule type" value="Genomic_DNA"/>
</dbReference>
<gene>
    <name evidence="2" type="ORF">RsY01_2143</name>
</gene>
<reference evidence="3" key="1">
    <citation type="submission" date="2017-08" db="EMBL/GenBank/DDBJ databases">
        <title>Draft genome sequence of Lactococcus sp. strain Rs-Y01, isolated from the gut of the lower termite Reticulitermes speratus.</title>
        <authorList>
            <person name="Ohkuma M."/>
            <person name="Yuki M."/>
        </authorList>
    </citation>
    <scope>NUCLEOTIDE SEQUENCE [LARGE SCALE GENOMIC DNA]</scope>
    <source>
        <strain evidence="3">Rs-Y01</strain>
    </source>
</reference>